<dbReference type="EMBL" id="PDNA01000008">
    <property type="protein sequence ID" value="PGH27295.1"/>
    <property type="molecule type" value="Genomic_DNA"/>
</dbReference>
<keyword evidence="7 9" id="KW-0472">Membrane</keyword>
<dbReference type="CDD" id="cd18580">
    <property type="entry name" value="ABC_6TM_ABCC_D2"/>
    <property type="match status" value="1"/>
</dbReference>
<evidence type="ECO:0000256" key="6">
    <source>
        <dbReference type="ARBA" id="ARBA00022989"/>
    </source>
</evidence>
<feature type="transmembrane region" description="Helical" evidence="9">
    <location>
        <begin position="351"/>
        <end position="371"/>
    </location>
</feature>
<feature type="transmembrane region" description="Helical" evidence="9">
    <location>
        <begin position="563"/>
        <end position="580"/>
    </location>
</feature>
<feature type="transmembrane region" description="Helical" evidence="9">
    <location>
        <begin position="142"/>
        <end position="161"/>
    </location>
</feature>
<dbReference type="CDD" id="cd03244">
    <property type="entry name" value="ABCC_MRP_domain2"/>
    <property type="match status" value="1"/>
</dbReference>
<evidence type="ECO:0000256" key="4">
    <source>
        <dbReference type="ARBA" id="ARBA00022741"/>
    </source>
</evidence>
<dbReference type="FunFam" id="1.20.1560.10:FF:000066">
    <property type="entry name" value="ABC multidrug transporter (Eurofung)"/>
    <property type="match status" value="1"/>
</dbReference>
<feature type="transmembrane region" description="Helical" evidence="9">
    <location>
        <begin position="1084"/>
        <end position="1103"/>
    </location>
</feature>
<feature type="transmembrane region" description="Helical" evidence="9">
    <location>
        <begin position="985"/>
        <end position="1011"/>
    </location>
</feature>
<dbReference type="Proteomes" id="UP000224634">
    <property type="component" value="Unassembled WGS sequence"/>
</dbReference>
<dbReference type="InterPro" id="IPR003593">
    <property type="entry name" value="AAA+_ATPase"/>
</dbReference>
<evidence type="ECO:0000259" key="10">
    <source>
        <dbReference type="PROSITE" id="PS50893"/>
    </source>
</evidence>
<dbReference type="Pfam" id="PF24357">
    <property type="entry name" value="TMD0_ABC"/>
    <property type="match status" value="1"/>
</dbReference>
<feature type="domain" description="ABC transporter" evidence="10">
    <location>
        <begin position="1262"/>
        <end position="1496"/>
    </location>
</feature>
<protein>
    <recommendedName>
        <fullName evidence="14">ABC transporter</fullName>
    </recommendedName>
</protein>
<evidence type="ECO:0000256" key="5">
    <source>
        <dbReference type="ARBA" id="ARBA00022840"/>
    </source>
</evidence>
<comment type="subcellular location">
    <subcellularLocation>
        <location evidence="1">Membrane</location>
        <topology evidence="1">Multi-pass membrane protein</topology>
    </subcellularLocation>
</comment>
<keyword evidence="3 9" id="KW-0812">Transmembrane</keyword>
<evidence type="ECO:0000256" key="2">
    <source>
        <dbReference type="ARBA" id="ARBA00022448"/>
    </source>
</evidence>
<dbReference type="Pfam" id="PF00005">
    <property type="entry name" value="ABC_tran"/>
    <property type="match status" value="2"/>
</dbReference>
<feature type="transmembrane region" description="Helical" evidence="9">
    <location>
        <begin position="1057"/>
        <end position="1077"/>
    </location>
</feature>
<proteinExistence type="predicted"/>
<dbReference type="InterPro" id="IPR044726">
    <property type="entry name" value="ABCC_6TM_D2"/>
</dbReference>
<dbReference type="GO" id="GO:0016887">
    <property type="term" value="F:ATP hydrolysis activity"/>
    <property type="evidence" value="ECO:0007669"/>
    <property type="project" value="InterPro"/>
</dbReference>
<dbReference type="PROSITE" id="PS00211">
    <property type="entry name" value="ABC_TRANSPORTER_1"/>
    <property type="match status" value="2"/>
</dbReference>
<dbReference type="PANTHER" id="PTHR24223:SF399">
    <property type="entry name" value="ABC TRANSPORTER ATNG"/>
    <property type="match status" value="1"/>
</dbReference>
<dbReference type="GO" id="GO:0140359">
    <property type="term" value="F:ABC-type transporter activity"/>
    <property type="evidence" value="ECO:0007669"/>
    <property type="project" value="InterPro"/>
</dbReference>
<dbReference type="PANTHER" id="PTHR24223">
    <property type="entry name" value="ATP-BINDING CASSETTE SUB-FAMILY C"/>
    <property type="match status" value="1"/>
</dbReference>
<dbReference type="SUPFAM" id="SSF90123">
    <property type="entry name" value="ABC transporter transmembrane region"/>
    <property type="match status" value="2"/>
</dbReference>
<feature type="transmembrane region" description="Helical" evidence="9">
    <location>
        <begin position="1018"/>
        <end position="1037"/>
    </location>
</feature>
<dbReference type="InterPro" id="IPR050173">
    <property type="entry name" value="ABC_transporter_C-like"/>
</dbReference>
<reference evidence="12 13" key="1">
    <citation type="submission" date="2017-10" db="EMBL/GenBank/DDBJ databases">
        <title>Comparative genomics in systemic dimorphic fungi from Ajellomycetaceae.</title>
        <authorList>
            <person name="Munoz J.F."/>
            <person name="Mcewen J.G."/>
            <person name="Clay O.K."/>
            <person name="Cuomo C.A."/>
        </authorList>
    </citation>
    <scope>NUCLEOTIDE SEQUENCE [LARGE SCALE GENOMIC DNA]</scope>
    <source>
        <strain evidence="12 13">UAMH7299</strain>
    </source>
</reference>
<evidence type="ECO:0008006" key="14">
    <source>
        <dbReference type="Google" id="ProtNLM"/>
    </source>
</evidence>
<feature type="transmembrane region" description="Helical" evidence="9">
    <location>
        <begin position="945"/>
        <end position="965"/>
    </location>
</feature>
<feature type="transmembrane region" description="Helical" evidence="9">
    <location>
        <begin position="446"/>
        <end position="468"/>
    </location>
</feature>
<gene>
    <name evidence="12" type="ORF">AJ80_01005</name>
</gene>
<evidence type="ECO:0000259" key="11">
    <source>
        <dbReference type="PROSITE" id="PS50929"/>
    </source>
</evidence>
<keyword evidence="5" id="KW-0067">ATP-binding</keyword>
<evidence type="ECO:0000256" key="1">
    <source>
        <dbReference type="ARBA" id="ARBA00004141"/>
    </source>
</evidence>
<name>A0A2B7Z125_POLH7</name>
<sequence length="1700" mass="187963">MSGMPERQTSILNKSLCLGKTLNPRQVTSRLLPLVQKNSMSPNSNFLGKTDDNTFGPQVAAHVSAFDFTLLFEQSILSIGPSALFLIISLVCILRSCRQKPKARKGRLLIAKLVTISALILLQLVNLVLWSLASVPHTSCSIPAAALSFIASIFISILSYIEHTRSVRPSTILSAYLFFSILFDIVQARTLWLRLDEKTVAAIFTASLTVKIVMLMLESVGKRRLLFAGYEHLAVESTSGVFNRSLFWWLNGLLRNGFRRLLSIHDLCEIEERFSSVVLEDCLQHFWDAHRERRKFALLIASFFLLKGALFSAIFPRVCLIAFTFGQPFLINRTINFVQTRPTNGTQNTSYALIGATLVIYAGIAVSRCHYRHKTFRSLTMLRGALVSVIYRKATKLALDTADKSAAVTLMSTDIDSIVLGLQDLHEIWANIIEIGIGMFLLQRKVGIACVFAVVPVIVCTISISPIARLMRPTQMIWNKAIQTRVAITSSALSQIKGIKIMGMTDYLSDEIQQLRIGELDLSKRFRMLTVWLSVVANISHQATPAVVITATIFLVQTEHRPDLGVATIFTALAIISLISVPLTSLMISFPAFMASIGCFWRIQEFLLVEDRKVKRLVYADDRALSDGSLELEKSPILEANHEAGHGTDKRSLANVKIEHEILIVKDGCFQSANAPIPILNMINMNLKSSSFTVVIGPTGCGKSTLLKALLGEVPIMKGLIQVNSNSAAYCDQTPWLFNATVRQNIIGTGILDCEWYMTVLYACALDVDLECLPNGDASLVGSGGIALSGGQKQRIALARAIYSKISLVVLDDVFSGLDNRTGSLVFSRLFDTNGLLRQMGLTVILATHAVHHLAAADNIIVLHEDGTITQRGDFSTLRFGNGYVKELFTEAGTDTPSSGAASISNEHAELQSTQAPAPKPHVIDINRQTGDATVYKYYFNSVGLLRTVIFAILASLYVLLGRLPQIFLRIWTEKGTSHKPELYFGLYISSGVATVLISFLSVGYFLMFIIPKSAERLHLLLLKSVMGAPFSFFSTTNSGTVLNRFSQDMSLVDQTLPMAAFTVTFDILNIIVESALIASGARYVSIVIPFCIAAVYLIQKFYLRTSRQLRYLDLESKSPLYTHFTETLSGLATIRAFGWQDEFCEQNLRHLDVSQKPYYLLYCCQRWLNLVLDLFVAGIAVVLVSIAVKWRSTSGAGAIGLALINLLGFSQSLAHLISSWTTLETSLGAIARLKDFVQYTPCENEVSARDPPADWPALGAIDIRDITASFSPESKMMTLKNISMSIKAGQKVGICGRTGSGKTSLILTLFRMLDLSSGSIWIDGIDISTIPRERIRSSIIALPQETLQLPGTIRNNLDPLNTTTEEKIISALEKVQLWDKVHNNGGLDVDMDTLTLSHGEKQLLSLATAMLRRRSGIVVQDEATGNVDAETEKLMQRLIREEFSDCTIISVAHRLHTIMDADANLSVTRKLFAYTNGHFLVDEQRQLDRRYVKFDLDALCDIAAATAGALEYVRNHTSIPVPRVISWSSDNLNPVGAEYIIMEKAAGVPLFKQWGDMAEIEKLELIKNLTKLEAQLSAILFPAYGGLYLQADANHLKCQELDRRIDPSNSFCIGPSSDRSFGTDLAADFSPQSGNIDQGPWNTISDYGISIAKRELARISRKHSKDRPLFHQGSIQEQVQLLKSTMDLMRILDSHPKLA</sequence>
<evidence type="ECO:0000313" key="13">
    <source>
        <dbReference type="Proteomes" id="UP000224634"/>
    </source>
</evidence>
<feature type="transmembrane region" description="Helical" evidence="9">
    <location>
        <begin position="1196"/>
        <end position="1218"/>
    </location>
</feature>
<dbReference type="Gene3D" id="1.20.1560.10">
    <property type="entry name" value="ABC transporter type 1, transmembrane domain"/>
    <property type="match status" value="2"/>
</dbReference>
<feature type="domain" description="ABC transmembrane type-1" evidence="11">
    <location>
        <begin position="318"/>
        <end position="595"/>
    </location>
</feature>
<evidence type="ECO:0000256" key="9">
    <source>
        <dbReference type="SAM" id="Phobius"/>
    </source>
</evidence>
<dbReference type="GO" id="GO:0016020">
    <property type="term" value="C:membrane"/>
    <property type="evidence" value="ECO:0007669"/>
    <property type="project" value="UniProtKB-SubCell"/>
</dbReference>
<dbReference type="FunFam" id="3.40.50.300:FF:000163">
    <property type="entry name" value="Multidrug resistance-associated protein member 4"/>
    <property type="match status" value="1"/>
</dbReference>
<organism evidence="12 13">
    <name type="scientific">Polytolypa hystricis (strain UAMH7299)</name>
    <dbReference type="NCBI Taxonomy" id="1447883"/>
    <lineage>
        <taxon>Eukaryota</taxon>
        <taxon>Fungi</taxon>
        <taxon>Dikarya</taxon>
        <taxon>Ascomycota</taxon>
        <taxon>Pezizomycotina</taxon>
        <taxon>Eurotiomycetes</taxon>
        <taxon>Eurotiomycetidae</taxon>
        <taxon>Onygenales</taxon>
        <taxon>Onygenales incertae sedis</taxon>
        <taxon>Polytolypa</taxon>
    </lineage>
</organism>
<dbReference type="GO" id="GO:0005524">
    <property type="term" value="F:ATP binding"/>
    <property type="evidence" value="ECO:0007669"/>
    <property type="project" value="UniProtKB-KW"/>
</dbReference>
<feature type="transmembrane region" description="Helical" evidence="9">
    <location>
        <begin position="76"/>
        <end position="97"/>
    </location>
</feature>
<dbReference type="SUPFAM" id="SSF52540">
    <property type="entry name" value="P-loop containing nucleoside triphosphate hydrolases"/>
    <property type="match status" value="2"/>
</dbReference>
<dbReference type="InterPro" id="IPR044746">
    <property type="entry name" value="ABCC_6TM_D1"/>
</dbReference>
<dbReference type="InterPro" id="IPR027417">
    <property type="entry name" value="P-loop_NTPase"/>
</dbReference>
<dbReference type="InterPro" id="IPR003439">
    <property type="entry name" value="ABC_transporter-like_ATP-bd"/>
</dbReference>
<dbReference type="PROSITE" id="PS50929">
    <property type="entry name" value="ABC_TM1F"/>
    <property type="match status" value="2"/>
</dbReference>
<keyword evidence="4" id="KW-0547">Nucleotide-binding</keyword>
<comment type="caution">
    <text evidence="12">The sequence shown here is derived from an EMBL/GenBank/DDBJ whole genome shotgun (WGS) entry which is preliminary data.</text>
</comment>
<evidence type="ECO:0000256" key="8">
    <source>
        <dbReference type="ARBA" id="ARBA00023180"/>
    </source>
</evidence>
<feature type="transmembrane region" description="Helical" evidence="9">
    <location>
        <begin position="296"/>
        <end position="323"/>
    </location>
</feature>
<dbReference type="Gene3D" id="3.40.50.300">
    <property type="entry name" value="P-loop containing nucleotide triphosphate hydrolases"/>
    <property type="match status" value="2"/>
</dbReference>
<feature type="transmembrane region" description="Helical" evidence="9">
    <location>
        <begin position="109"/>
        <end position="130"/>
    </location>
</feature>
<dbReference type="Pfam" id="PF00664">
    <property type="entry name" value="ABC_membrane"/>
    <property type="match status" value="2"/>
</dbReference>
<feature type="domain" description="ABC transmembrane type-1" evidence="11">
    <location>
        <begin position="943"/>
        <end position="1226"/>
    </location>
</feature>
<keyword evidence="13" id="KW-1185">Reference proteome</keyword>
<feature type="transmembrane region" description="Helical" evidence="9">
    <location>
        <begin position="1168"/>
        <end position="1189"/>
    </location>
</feature>
<evidence type="ECO:0000256" key="3">
    <source>
        <dbReference type="ARBA" id="ARBA00022692"/>
    </source>
</evidence>
<evidence type="ECO:0000256" key="7">
    <source>
        <dbReference type="ARBA" id="ARBA00023136"/>
    </source>
</evidence>
<keyword evidence="8" id="KW-0325">Glycoprotein</keyword>
<dbReference type="STRING" id="1447883.A0A2B7Z125"/>
<dbReference type="OrthoDB" id="6500128at2759"/>
<dbReference type="InterPro" id="IPR036640">
    <property type="entry name" value="ABC1_TM_sf"/>
</dbReference>
<dbReference type="InterPro" id="IPR011527">
    <property type="entry name" value="ABC1_TM_dom"/>
</dbReference>
<keyword evidence="6 9" id="KW-1133">Transmembrane helix</keyword>
<evidence type="ECO:0000313" key="12">
    <source>
        <dbReference type="EMBL" id="PGH27295.1"/>
    </source>
</evidence>
<feature type="domain" description="ABC transporter" evidence="10">
    <location>
        <begin position="663"/>
        <end position="891"/>
    </location>
</feature>
<keyword evidence="2" id="KW-0813">Transport</keyword>
<feature type="transmembrane region" description="Helical" evidence="9">
    <location>
        <begin position="199"/>
        <end position="217"/>
    </location>
</feature>
<dbReference type="InterPro" id="IPR056227">
    <property type="entry name" value="TMD0_ABC"/>
</dbReference>
<dbReference type="CDD" id="cd18579">
    <property type="entry name" value="ABC_6TM_ABCC_D1"/>
    <property type="match status" value="1"/>
</dbReference>
<dbReference type="PROSITE" id="PS50893">
    <property type="entry name" value="ABC_TRANSPORTER_2"/>
    <property type="match status" value="2"/>
</dbReference>
<dbReference type="SMART" id="SM00382">
    <property type="entry name" value="AAA"/>
    <property type="match status" value="2"/>
</dbReference>
<dbReference type="CDD" id="cd03250">
    <property type="entry name" value="ABCC_MRP_domain1"/>
    <property type="match status" value="1"/>
</dbReference>
<dbReference type="InterPro" id="IPR017871">
    <property type="entry name" value="ABC_transporter-like_CS"/>
</dbReference>
<feature type="transmembrane region" description="Helical" evidence="9">
    <location>
        <begin position="173"/>
        <end position="193"/>
    </location>
</feature>
<accession>A0A2B7Z125</accession>
<dbReference type="FunFam" id="1.20.1560.10:FF:000055">
    <property type="entry name" value="ABC multidrug transporter (Eurofung)"/>
    <property type="match status" value="1"/>
</dbReference>